<dbReference type="GO" id="GO:0005634">
    <property type="term" value="C:nucleus"/>
    <property type="evidence" value="ECO:0007669"/>
    <property type="project" value="TreeGrafter"/>
</dbReference>
<proteinExistence type="inferred from homology"/>
<feature type="region of interest" description="Disordered" evidence="2">
    <location>
        <begin position="17"/>
        <end position="37"/>
    </location>
</feature>
<dbReference type="InterPro" id="IPR053932">
    <property type="entry name" value="GeBP-like_DBD"/>
</dbReference>
<feature type="compositionally biased region" description="Polar residues" evidence="2">
    <location>
        <begin position="22"/>
        <end position="37"/>
    </location>
</feature>
<dbReference type="AlphaFoldDB" id="A0A9I9E061"/>
<evidence type="ECO:0000259" key="3">
    <source>
        <dbReference type="Pfam" id="PF04504"/>
    </source>
</evidence>
<evidence type="ECO:0000313" key="4">
    <source>
        <dbReference type="EnsemblPlants" id="MELO3C026957.2.1"/>
    </source>
</evidence>
<dbReference type="GO" id="GO:0006355">
    <property type="term" value="P:regulation of DNA-templated transcription"/>
    <property type="evidence" value="ECO:0007669"/>
    <property type="project" value="InterPro"/>
</dbReference>
<dbReference type="Pfam" id="PF04504">
    <property type="entry name" value="GeBP-like_DBD"/>
    <property type="match status" value="1"/>
</dbReference>
<evidence type="ECO:0000256" key="2">
    <source>
        <dbReference type="SAM" id="MobiDB-lite"/>
    </source>
</evidence>
<organism evidence="4">
    <name type="scientific">Cucumis melo</name>
    <name type="common">Muskmelon</name>
    <dbReference type="NCBI Taxonomy" id="3656"/>
    <lineage>
        <taxon>Eukaryota</taxon>
        <taxon>Viridiplantae</taxon>
        <taxon>Streptophyta</taxon>
        <taxon>Embryophyta</taxon>
        <taxon>Tracheophyta</taxon>
        <taxon>Spermatophyta</taxon>
        <taxon>Magnoliopsida</taxon>
        <taxon>eudicotyledons</taxon>
        <taxon>Gunneridae</taxon>
        <taxon>Pentapetalae</taxon>
        <taxon>rosids</taxon>
        <taxon>fabids</taxon>
        <taxon>Cucurbitales</taxon>
        <taxon>Cucurbitaceae</taxon>
        <taxon>Benincaseae</taxon>
        <taxon>Cucumis</taxon>
    </lineage>
</organism>
<comment type="similarity">
    <text evidence="1">Belongs to the GeBP family.</text>
</comment>
<dbReference type="EnsemblPlants" id="MELO3C026957.2.1">
    <property type="protein sequence ID" value="MELO3C026957.2.1"/>
    <property type="gene ID" value="MELO3C026957.2"/>
</dbReference>
<dbReference type="PANTHER" id="PTHR31662:SF39">
    <property type="match status" value="1"/>
</dbReference>
<sequence length="255" mass="29232">MTKKSLPVIHTLARTKPHRNSDPISIMSTPHRSLPSNASPETLTLTLTLTQPNNQTDQLHFTDEDEINLLKSYLQISRSENPTKNSLPTLDSPAFDRLQTAVGPKFSHSVIADKLHRLKLLYHKFARTKSFIKTPHQRQILDLGRSIWGKSPTPITRKPQVISPSRILSRRIKQRSSTRKEGVGVDIDLKNFPVLVAEFSQQFPGNGVWREGLRRMEEKNLKDMNEKWVLLHIEGAELKARRAALLKQQLKNYRD</sequence>
<dbReference type="InterPro" id="IPR007592">
    <property type="entry name" value="GEBP"/>
</dbReference>
<feature type="domain" description="Glabrous enhancer-binding protein-like DBD" evidence="3">
    <location>
        <begin position="60"/>
        <end position="149"/>
    </location>
</feature>
<evidence type="ECO:0000256" key="1">
    <source>
        <dbReference type="ARBA" id="ARBA00010820"/>
    </source>
</evidence>
<dbReference type="PANTHER" id="PTHR31662">
    <property type="entry name" value="BNAANNG10740D PROTEIN-RELATED"/>
    <property type="match status" value="1"/>
</dbReference>
<dbReference type="Gramene" id="MELO3C026957.2.1">
    <property type="protein sequence ID" value="MELO3C026957.2.1"/>
    <property type="gene ID" value="MELO3C026957.2"/>
</dbReference>
<protein>
    <recommendedName>
        <fullName evidence="3">Glabrous enhancer-binding protein-like DBD domain-containing protein</fullName>
    </recommendedName>
</protein>
<reference evidence="4" key="1">
    <citation type="submission" date="2023-03" db="UniProtKB">
        <authorList>
            <consortium name="EnsemblPlants"/>
        </authorList>
    </citation>
    <scope>IDENTIFICATION</scope>
</reference>
<name>A0A9I9E061_CUCME</name>
<accession>A0A9I9E061</accession>